<dbReference type="EMBL" id="QGHC01000002">
    <property type="protein sequence ID" value="PWK92493.1"/>
    <property type="molecule type" value="Genomic_DNA"/>
</dbReference>
<dbReference type="CDD" id="cd07205">
    <property type="entry name" value="Pat_PNPLA6_PNPLA7_NTE1_like"/>
    <property type="match status" value="1"/>
</dbReference>
<evidence type="ECO:0000256" key="1">
    <source>
        <dbReference type="ARBA" id="ARBA00004370"/>
    </source>
</evidence>
<dbReference type="GO" id="GO:0016020">
    <property type="term" value="C:membrane"/>
    <property type="evidence" value="ECO:0007669"/>
    <property type="project" value="UniProtKB-SubCell"/>
</dbReference>
<feature type="short sequence motif" description="DGA/G" evidence="10">
    <location>
        <begin position="461"/>
        <end position="463"/>
    </location>
</feature>
<dbReference type="Pfam" id="PF24179">
    <property type="entry name" value="NTE_Ploop"/>
    <property type="match status" value="1"/>
</dbReference>
<comment type="subcellular location">
    <subcellularLocation>
        <location evidence="2">Cytoplasm</location>
    </subcellularLocation>
    <subcellularLocation>
        <location evidence="1">Membrane</location>
    </subcellularLocation>
</comment>
<sequence length="592" mass="63057">MQGRHPAVMRPSDLPRLLAASATFGALDEAARAALAGALVWLGLPGGRALFKAGEPSDALYLLASGSLGVFDAQGALRHLLAAGDSVGAAGLVTGEPRRRTVRALRDSQLLRLDRAAFEALLARHPHALSAVAREAVLRAWQEDRAGGRPGAPRTFALLPCTPTVPARALALQLARALSVHGGCAVIDAEQAAGRDSGWFAMREAQQRFVIYLDTAARPSAWRARCLRQADALLLPAQAAEPARPWPEAAALRPERSGHRPRHLLLLHAGRQPALGAARRWRAVFDGALRHHHVCGAADVARVARLASGHGRGLVLAGGGARGLAHLGMLRALREAGHGFDAVGGTSIGAIIGAGVAAGWDLETMTERYREAFVRGRPLSDWTLPLVALTRGRRAARMLQRTFGALAIEDLPLPFFCVSTSLSGNGMAVHREGPLWLWLRASSAIPGVLPPVLHGREVHVDGALVDNLPVDVMAADGVAHITALDIRADTRLTAGVQEAATPPWWKLLLQRDTARRPGLVSTLVRAGMVNGEAASAGRRARADLLLSPPLEHVGMLAWKDWRRAVEAGYRHARSRLEAQDDDAAAISRRAAR</sequence>
<evidence type="ECO:0000256" key="9">
    <source>
        <dbReference type="ARBA" id="ARBA00023136"/>
    </source>
</evidence>
<feature type="short sequence motif" description="GXSXG" evidence="10">
    <location>
        <begin position="345"/>
        <end position="349"/>
    </location>
</feature>
<dbReference type="Pfam" id="PF00027">
    <property type="entry name" value="cNMP_binding"/>
    <property type="match status" value="1"/>
</dbReference>
<dbReference type="Gene3D" id="3.40.1090.10">
    <property type="entry name" value="Cytosolic phospholipase A2 catalytic domain"/>
    <property type="match status" value="2"/>
</dbReference>
<dbReference type="AlphaFoldDB" id="A0A316IHF7"/>
<dbReference type="InterPro" id="IPR016035">
    <property type="entry name" value="Acyl_Trfase/lysoPLipase"/>
</dbReference>
<dbReference type="InterPro" id="IPR056556">
    <property type="entry name" value="NTE1_P-loop_dom"/>
</dbReference>
<keyword evidence="5 10" id="KW-0378">Hydrolase</keyword>
<protein>
    <submittedName>
        <fullName evidence="13">NTE family protein</fullName>
    </submittedName>
</protein>
<dbReference type="Gene3D" id="2.60.120.10">
    <property type="entry name" value="Jelly Rolls"/>
    <property type="match status" value="1"/>
</dbReference>
<evidence type="ECO:0000256" key="4">
    <source>
        <dbReference type="ARBA" id="ARBA00022692"/>
    </source>
</evidence>
<dbReference type="SUPFAM" id="SSF52151">
    <property type="entry name" value="FabD/lysophospholipase-like"/>
    <property type="match status" value="1"/>
</dbReference>
<dbReference type="Proteomes" id="UP000245812">
    <property type="component" value="Unassembled WGS sequence"/>
</dbReference>
<dbReference type="PANTHER" id="PTHR14226:SF29">
    <property type="entry name" value="NEUROPATHY TARGET ESTERASE SWS"/>
    <property type="match status" value="1"/>
</dbReference>
<evidence type="ECO:0000256" key="2">
    <source>
        <dbReference type="ARBA" id="ARBA00004496"/>
    </source>
</evidence>
<dbReference type="Pfam" id="PF01734">
    <property type="entry name" value="Patatin"/>
    <property type="match status" value="1"/>
</dbReference>
<reference evidence="13 14" key="1">
    <citation type="submission" date="2018-05" db="EMBL/GenBank/DDBJ databases">
        <title>Genomic Encyclopedia of Type Strains, Phase IV (KMG-IV): sequencing the most valuable type-strain genomes for metagenomic binning, comparative biology and taxonomic classification.</title>
        <authorList>
            <person name="Goeker M."/>
        </authorList>
    </citation>
    <scope>NUCLEOTIDE SEQUENCE [LARGE SCALE GENOMIC DNA]</scope>
    <source>
        <strain evidence="13 14">DSM 14263</strain>
    </source>
</reference>
<keyword evidence="9" id="KW-0472">Membrane</keyword>
<evidence type="ECO:0000256" key="3">
    <source>
        <dbReference type="ARBA" id="ARBA00006636"/>
    </source>
</evidence>
<dbReference type="PROSITE" id="PS50042">
    <property type="entry name" value="CNMP_BINDING_3"/>
    <property type="match status" value="1"/>
</dbReference>
<comment type="caution">
    <text evidence="13">The sequence shown here is derived from an EMBL/GenBank/DDBJ whole genome shotgun (WGS) entry which is preliminary data.</text>
</comment>
<keyword evidence="6 10" id="KW-0442">Lipid degradation</keyword>
<gene>
    <name evidence="13" type="ORF">C7456_102228</name>
</gene>
<evidence type="ECO:0000259" key="12">
    <source>
        <dbReference type="PROSITE" id="PS51635"/>
    </source>
</evidence>
<evidence type="ECO:0000256" key="6">
    <source>
        <dbReference type="ARBA" id="ARBA00022963"/>
    </source>
</evidence>
<dbReference type="GO" id="GO:0016042">
    <property type="term" value="P:lipid catabolic process"/>
    <property type="evidence" value="ECO:0007669"/>
    <property type="project" value="UniProtKB-UniRule"/>
</dbReference>
<dbReference type="PROSITE" id="PS51635">
    <property type="entry name" value="PNPLA"/>
    <property type="match status" value="1"/>
</dbReference>
<keyword evidence="14" id="KW-1185">Reference proteome</keyword>
<keyword evidence="7" id="KW-1133">Transmembrane helix</keyword>
<dbReference type="SUPFAM" id="SSF51206">
    <property type="entry name" value="cAMP-binding domain-like"/>
    <property type="match status" value="1"/>
</dbReference>
<feature type="active site" description="Nucleophile" evidence="10">
    <location>
        <position position="347"/>
    </location>
</feature>
<feature type="domain" description="Cyclic nucleotide-binding" evidence="11">
    <location>
        <begin position="23"/>
        <end position="122"/>
    </location>
</feature>
<comment type="similarity">
    <text evidence="3">Belongs to the NTE family.</text>
</comment>
<dbReference type="InterPro" id="IPR018490">
    <property type="entry name" value="cNMP-bd_dom_sf"/>
</dbReference>
<evidence type="ECO:0000313" key="14">
    <source>
        <dbReference type="Proteomes" id="UP000245812"/>
    </source>
</evidence>
<dbReference type="InterPro" id="IPR050301">
    <property type="entry name" value="NTE"/>
</dbReference>
<proteinExistence type="inferred from homology"/>
<accession>A0A316IHF7</accession>
<dbReference type="SMART" id="SM00100">
    <property type="entry name" value="cNMP"/>
    <property type="match status" value="1"/>
</dbReference>
<evidence type="ECO:0000256" key="7">
    <source>
        <dbReference type="ARBA" id="ARBA00022989"/>
    </source>
</evidence>
<dbReference type="InterPro" id="IPR014710">
    <property type="entry name" value="RmlC-like_jellyroll"/>
</dbReference>
<keyword evidence="8 10" id="KW-0443">Lipid metabolism</keyword>
<evidence type="ECO:0000256" key="5">
    <source>
        <dbReference type="ARBA" id="ARBA00022801"/>
    </source>
</evidence>
<dbReference type="PANTHER" id="PTHR14226">
    <property type="entry name" value="NEUROPATHY TARGET ESTERASE/SWISS CHEESE D.MELANOGASTER"/>
    <property type="match status" value="1"/>
</dbReference>
<dbReference type="GO" id="GO:0005737">
    <property type="term" value="C:cytoplasm"/>
    <property type="evidence" value="ECO:0007669"/>
    <property type="project" value="UniProtKB-SubCell"/>
</dbReference>
<dbReference type="InterPro" id="IPR000595">
    <property type="entry name" value="cNMP-bd_dom"/>
</dbReference>
<feature type="domain" description="PNPLA" evidence="12">
    <location>
        <begin position="314"/>
        <end position="474"/>
    </location>
</feature>
<name>A0A316IHF7_9GAMM</name>
<evidence type="ECO:0000313" key="13">
    <source>
        <dbReference type="EMBL" id="PWK92493.1"/>
    </source>
</evidence>
<organism evidence="13 14">
    <name type="scientific">Fulvimonas soli</name>
    <dbReference type="NCBI Taxonomy" id="155197"/>
    <lineage>
        <taxon>Bacteria</taxon>
        <taxon>Pseudomonadati</taxon>
        <taxon>Pseudomonadota</taxon>
        <taxon>Gammaproteobacteria</taxon>
        <taxon>Lysobacterales</taxon>
        <taxon>Rhodanobacteraceae</taxon>
        <taxon>Fulvimonas</taxon>
    </lineage>
</organism>
<feature type="short sequence motif" description="GXGXXG" evidence="10">
    <location>
        <begin position="318"/>
        <end position="323"/>
    </location>
</feature>
<dbReference type="InterPro" id="IPR002641">
    <property type="entry name" value="PNPLA_dom"/>
</dbReference>
<evidence type="ECO:0000259" key="11">
    <source>
        <dbReference type="PROSITE" id="PS50042"/>
    </source>
</evidence>
<evidence type="ECO:0000256" key="8">
    <source>
        <dbReference type="ARBA" id="ARBA00023098"/>
    </source>
</evidence>
<dbReference type="GO" id="GO:0004622">
    <property type="term" value="F:phosphatidylcholine lysophospholipase activity"/>
    <property type="evidence" value="ECO:0007669"/>
    <property type="project" value="UniProtKB-ARBA"/>
</dbReference>
<keyword evidence="4" id="KW-0812">Transmembrane</keyword>
<dbReference type="CDD" id="cd00038">
    <property type="entry name" value="CAP_ED"/>
    <property type="match status" value="1"/>
</dbReference>
<feature type="active site" description="Proton acceptor" evidence="10">
    <location>
        <position position="461"/>
    </location>
</feature>
<evidence type="ECO:0000256" key="10">
    <source>
        <dbReference type="PROSITE-ProRule" id="PRU01161"/>
    </source>
</evidence>